<dbReference type="EMBL" id="CM045764">
    <property type="protein sequence ID" value="KAI8005825.1"/>
    <property type="molecule type" value="Genomic_DNA"/>
</dbReference>
<gene>
    <name evidence="1" type="ORF">LOK49_LG07G02557</name>
</gene>
<reference evidence="1 2" key="1">
    <citation type="journal article" date="2022" name="Plant J.">
        <title>Chromosome-level genome of Camellia lanceoleosa provides a valuable resource for understanding genome evolution and self-incompatibility.</title>
        <authorList>
            <person name="Gong W."/>
            <person name="Xiao S."/>
            <person name="Wang L."/>
            <person name="Liao Z."/>
            <person name="Chang Y."/>
            <person name="Mo W."/>
            <person name="Hu G."/>
            <person name="Li W."/>
            <person name="Zhao G."/>
            <person name="Zhu H."/>
            <person name="Hu X."/>
            <person name="Ji K."/>
            <person name="Xiang X."/>
            <person name="Song Q."/>
            <person name="Yuan D."/>
            <person name="Jin S."/>
            <person name="Zhang L."/>
        </authorList>
    </citation>
    <scope>NUCLEOTIDE SEQUENCE [LARGE SCALE GENOMIC DNA]</scope>
    <source>
        <strain evidence="1">SQ_2022a</strain>
    </source>
</reference>
<accession>A0ACC0GYD2</accession>
<dbReference type="Proteomes" id="UP001060215">
    <property type="component" value="Chromosome 7"/>
</dbReference>
<evidence type="ECO:0000313" key="1">
    <source>
        <dbReference type="EMBL" id="KAI8005825.1"/>
    </source>
</evidence>
<evidence type="ECO:0000313" key="2">
    <source>
        <dbReference type="Proteomes" id="UP001060215"/>
    </source>
</evidence>
<name>A0ACC0GYD2_9ERIC</name>
<organism evidence="1 2">
    <name type="scientific">Camellia lanceoleosa</name>
    <dbReference type="NCBI Taxonomy" id="1840588"/>
    <lineage>
        <taxon>Eukaryota</taxon>
        <taxon>Viridiplantae</taxon>
        <taxon>Streptophyta</taxon>
        <taxon>Embryophyta</taxon>
        <taxon>Tracheophyta</taxon>
        <taxon>Spermatophyta</taxon>
        <taxon>Magnoliopsida</taxon>
        <taxon>eudicotyledons</taxon>
        <taxon>Gunneridae</taxon>
        <taxon>Pentapetalae</taxon>
        <taxon>asterids</taxon>
        <taxon>Ericales</taxon>
        <taxon>Theaceae</taxon>
        <taxon>Camellia</taxon>
    </lineage>
</organism>
<sequence length="94" mass="10311">MEFRSTRERAGSIIPTASLARTEVSVDENRSATASSDRYYPLSLHAPLISSPEPNPNEQALIYQGGHGGDYGGMSNEFQRCEQFDSHGNCTKNC</sequence>
<keyword evidence="2" id="KW-1185">Reference proteome</keyword>
<proteinExistence type="predicted"/>
<comment type="caution">
    <text evidence="1">The sequence shown here is derived from an EMBL/GenBank/DDBJ whole genome shotgun (WGS) entry which is preliminary data.</text>
</comment>
<protein>
    <submittedName>
        <fullName evidence="1">Uncharacterized protein</fullName>
    </submittedName>
</protein>